<dbReference type="AlphaFoldDB" id="A0A1S2PNI6"/>
<dbReference type="Proteomes" id="UP000179935">
    <property type="component" value="Unassembled WGS sequence"/>
</dbReference>
<organism evidence="1 2">
    <name type="scientific">Streptomyces colonosanans</name>
    <dbReference type="NCBI Taxonomy" id="1428652"/>
    <lineage>
        <taxon>Bacteria</taxon>
        <taxon>Bacillati</taxon>
        <taxon>Actinomycetota</taxon>
        <taxon>Actinomycetes</taxon>
        <taxon>Kitasatosporales</taxon>
        <taxon>Streptomycetaceae</taxon>
        <taxon>Streptomyces</taxon>
    </lineage>
</organism>
<name>A0A1S2PNI6_9ACTN</name>
<evidence type="ECO:0000313" key="2">
    <source>
        <dbReference type="Proteomes" id="UP000179935"/>
    </source>
</evidence>
<protein>
    <submittedName>
        <fullName evidence="1">Uncharacterized protein</fullName>
    </submittedName>
</protein>
<dbReference type="RefSeq" id="WP_071365647.1">
    <property type="nucleotide sequence ID" value="NZ_MLYP01000023.1"/>
</dbReference>
<comment type="caution">
    <text evidence="1">The sequence shown here is derived from an EMBL/GenBank/DDBJ whole genome shotgun (WGS) entry which is preliminary data.</text>
</comment>
<sequence>MTTNSPAGTITKHDYQVVARCTDPSHPGATTLIYTTHAASIQEATAKVQKLRIDKMTPGLYRITQVTEREPECTCADPGLGGKCAGEPWCAKVEGAAAAPSVPE</sequence>
<dbReference type="OrthoDB" id="4210192at2"/>
<accession>A0A1S2PNI6</accession>
<dbReference type="STRING" id="1428652.BIV24_08830"/>
<reference evidence="1 2" key="1">
    <citation type="submission" date="2016-10" db="EMBL/GenBank/DDBJ databases">
        <title>Genome sequence of Streptomyces sp. MUSC 93.</title>
        <authorList>
            <person name="Lee L.-H."/>
            <person name="Ser H.-L."/>
            <person name="Law J.W.-F."/>
        </authorList>
    </citation>
    <scope>NUCLEOTIDE SEQUENCE [LARGE SCALE GENOMIC DNA]</scope>
    <source>
        <strain evidence="1 2">MUSC 93</strain>
    </source>
</reference>
<proteinExistence type="predicted"/>
<evidence type="ECO:0000313" key="1">
    <source>
        <dbReference type="EMBL" id="OIJ95379.1"/>
    </source>
</evidence>
<gene>
    <name evidence="1" type="ORF">BIV24_08830</name>
</gene>
<dbReference type="EMBL" id="MLYP01000023">
    <property type="protein sequence ID" value="OIJ95379.1"/>
    <property type="molecule type" value="Genomic_DNA"/>
</dbReference>
<keyword evidence="2" id="KW-1185">Reference proteome</keyword>